<evidence type="ECO:0000313" key="1">
    <source>
        <dbReference type="EMBL" id="QGA80113.1"/>
    </source>
</evidence>
<reference evidence="2" key="1">
    <citation type="submission" date="2019-05" db="EMBL/GenBank/DDBJ databases">
        <title>Candidatus Nanohalobium constans, a novel model system to study the DPANN nano-sized archaea: genomic and physiological characterization of a nanoarchaeon co-cultured with its chitinotrophic host.</title>
        <authorList>
            <person name="La Cono V."/>
            <person name="Arcadi E."/>
            <person name="Crisafi F."/>
            <person name="Denaro R."/>
            <person name="La Spada G."/>
            <person name="Messina E."/>
            <person name="Smedile F."/>
            <person name="Toshchakov S.V."/>
            <person name="Shevchenko M.A."/>
            <person name="Golyshin P.N."/>
            <person name="Golyshina O.V."/>
            <person name="Ferrer M."/>
            <person name="Rohde M."/>
            <person name="Mushegian A."/>
            <person name="Sorokin D.Y."/>
            <person name="Giuliano L."/>
            <person name="Yakimov M.M."/>
        </authorList>
    </citation>
    <scope>NUCLEOTIDE SEQUENCE [LARGE SCALE GENOMIC DNA]</scope>
    <source>
        <strain evidence="2">LC1Nh</strain>
    </source>
</reference>
<gene>
    <name evidence="1" type="ORF">LC1Nh_0209</name>
</gene>
<dbReference type="Proteomes" id="UP000377803">
    <property type="component" value="Chromosome"/>
</dbReference>
<organism evidence="1 2">
    <name type="scientific">Candidatus Nanohalobium constans</name>
    <dbReference type="NCBI Taxonomy" id="2565781"/>
    <lineage>
        <taxon>Archaea</taxon>
        <taxon>Candidatus Nanohalarchaeota</taxon>
        <taxon>Candidatus Nanohalobia</taxon>
        <taxon>Candidatus Nanohalobiales</taxon>
        <taxon>Candidatus Nanohalobiaceae</taxon>
        <taxon>Candidatus Nanohalobium</taxon>
    </lineage>
</organism>
<sequence length="70" mass="7788">MQQEPKQSYCEKTEAAIKQNTSLSGAIACFEPGTVEFNLSDKVEESAELKCVCRRSSEGEVQFWAINKAL</sequence>
<name>A0A5Q0UEU9_9ARCH</name>
<proteinExistence type="predicted"/>
<accession>A0A5Q0UEU9</accession>
<protein>
    <submittedName>
        <fullName evidence="1">Uncharacterized protein</fullName>
    </submittedName>
</protein>
<keyword evidence="2" id="KW-1185">Reference proteome</keyword>
<evidence type="ECO:0000313" key="2">
    <source>
        <dbReference type="Proteomes" id="UP000377803"/>
    </source>
</evidence>
<dbReference type="AlphaFoldDB" id="A0A5Q0UEU9"/>
<dbReference type="PROSITE" id="PS51257">
    <property type="entry name" value="PROKAR_LIPOPROTEIN"/>
    <property type="match status" value="1"/>
</dbReference>
<dbReference type="KEGG" id="ncon:LC1Nh_0209"/>
<dbReference type="EMBL" id="CP040089">
    <property type="protein sequence ID" value="QGA80113.1"/>
    <property type="molecule type" value="Genomic_DNA"/>
</dbReference>